<evidence type="ECO:0000256" key="1">
    <source>
        <dbReference type="SAM" id="MobiDB-lite"/>
    </source>
</evidence>
<reference evidence="2 3" key="1">
    <citation type="journal article" date="2016" name="Front. Microbiol.">
        <title>Comparative Genomics Analysis of Streptomyces Species Reveals Their Adaptation to the Marine Environment and Their Diversity at the Genomic Level.</title>
        <authorList>
            <person name="Tian X."/>
            <person name="Zhang Z."/>
            <person name="Yang T."/>
            <person name="Chen M."/>
            <person name="Li J."/>
            <person name="Chen F."/>
            <person name="Yang J."/>
            <person name="Li W."/>
            <person name="Zhang B."/>
            <person name="Zhang Z."/>
            <person name="Wu J."/>
            <person name="Zhang C."/>
            <person name="Long L."/>
            <person name="Xiao J."/>
        </authorList>
    </citation>
    <scope>NUCLEOTIDE SEQUENCE [LARGE SCALE GENOMIC DNA]</scope>
    <source>
        <strain evidence="2 3">SCSIO M10379</strain>
    </source>
</reference>
<dbReference type="Proteomes" id="UP000175829">
    <property type="component" value="Unassembled WGS sequence"/>
</dbReference>
<organism evidence="2 3">
    <name type="scientific">Streptomyces qinglanensis</name>
    <dbReference type="NCBI Taxonomy" id="943816"/>
    <lineage>
        <taxon>Bacteria</taxon>
        <taxon>Bacillati</taxon>
        <taxon>Actinomycetota</taxon>
        <taxon>Actinomycetes</taxon>
        <taxon>Kitasatosporales</taxon>
        <taxon>Streptomycetaceae</taxon>
        <taxon>Streptomyces</taxon>
    </lineage>
</organism>
<name>A0A1E7K4Z8_9ACTN</name>
<feature type="compositionally biased region" description="Basic and acidic residues" evidence="1">
    <location>
        <begin position="181"/>
        <end position="195"/>
    </location>
</feature>
<evidence type="ECO:0000313" key="2">
    <source>
        <dbReference type="EMBL" id="OEU99000.1"/>
    </source>
</evidence>
<dbReference type="AntiFam" id="ANF00171">
    <property type="entry name" value="Shadow ORF (opposite pikAII)"/>
</dbReference>
<feature type="compositionally biased region" description="Basic and acidic residues" evidence="1">
    <location>
        <begin position="159"/>
        <end position="172"/>
    </location>
</feature>
<dbReference type="AlphaFoldDB" id="A0A1E7K4Z8"/>
<feature type="non-terminal residue" evidence="2">
    <location>
        <position position="816"/>
    </location>
</feature>
<feature type="region of interest" description="Disordered" evidence="1">
    <location>
        <begin position="700"/>
        <end position="816"/>
    </location>
</feature>
<dbReference type="EMBL" id="LJGV01000022">
    <property type="protein sequence ID" value="OEU99000.1"/>
    <property type="molecule type" value="Genomic_DNA"/>
</dbReference>
<feature type="compositionally biased region" description="Basic residues" evidence="1">
    <location>
        <begin position="778"/>
        <end position="797"/>
    </location>
</feature>
<accession>A0A1E7K4Z8</accession>
<feature type="compositionally biased region" description="Basic and acidic residues" evidence="1">
    <location>
        <begin position="116"/>
        <end position="137"/>
    </location>
</feature>
<evidence type="ECO:0000313" key="3">
    <source>
        <dbReference type="Proteomes" id="UP000175829"/>
    </source>
</evidence>
<feature type="compositionally biased region" description="Low complexity" evidence="1">
    <location>
        <begin position="768"/>
        <end position="777"/>
    </location>
</feature>
<feature type="compositionally biased region" description="Basic and acidic residues" evidence="1">
    <location>
        <begin position="262"/>
        <end position="278"/>
    </location>
</feature>
<gene>
    <name evidence="2" type="ORF">AN217_15555</name>
</gene>
<feature type="region of interest" description="Disordered" evidence="1">
    <location>
        <begin position="256"/>
        <end position="278"/>
    </location>
</feature>
<proteinExistence type="predicted"/>
<feature type="region of interest" description="Disordered" evidence="1">
    <location>
        <begin position="88"/>
        <end position="221"/>
    </location>
</feature>
<sequence length="816" mass="87154">MVEDVEEDEAPGVLGLCRTHQAPYGCGREVVHAFPVVDVDGSAGDEDQPGLREVLAGQPLLHEVQRVQGGAFGVRGHVAAGVLAHTGPQVDQDVPGRHRSPARQAFRQGPQVGASREGRVRRGEPGSRLPEHRDRRLSAVLGRGRHTTPGDPVGGDAVLGRDRQAHLVERTRQQSVGGQDRQPRAVRDPYREGTLGRRGKRGPQPLGSGGVEGGAGPEEGQPADVLVLRAGRPGVQGGVEEGGVDAEARHVRPGQVGFGEQLARRPAPDPRESPERRSVGEALLVQPLVKSRDVHGLRVRRGPVLGGHELLVLLGDHGFPAPGAVHERRPCVPHPLRLPGRGALEPGVDVHRAAAVRRGPGHQHLYVGRPGRVQEQRDLQGQFLHPVAADRVPGAQDHVQQCRTRHQHAAAYGVVAQPGLFPRREPPGEQDTAGPGQRHRAAEQGVPGGLRAVLVRVRGVAGGAAVRRPEAPVLEGVRGQLDPAGRAPVVGAGPPHGYAGDECLGEGAQQARPATVVAAQGARDGHVRSVVLGGDLDPGGQHRVRARLDEPAESGVEQGADGVLEADGGPQVAVPVGAVQFGVGEVASGHRGEERYPRGPRHHVGCRLLDLGPDVLDLGAVGGVVDGDAAGPDAAALAVGQQGVERVGAAGDHRGGGAVHGGDRELSVVLGPGVAGEESFHLGQGPVHGDHAAVAGEFRGDRPTAQRHHPRTILQTQRPRHHRSRNLTLRMTHHRSRTHPEPLPHPSQRHHHRPQRRLHHLHPPQRHPIPQHLQQRNTQKRLQRRRTLPQPLRKHRNLTQQPQRHPHPLRPLTRKH</sequence>
<feature type="compositionally biased region" description="Basic residues" evidence="1">
    <location>
        <begin position="747"/>
        <end position="765"/>
    </location>
</feature>
<comment type="caution">
    <text evidence="2">The sequence shown here is derived from an EMBL/GenBank/DDBJ whole genome shotgun (WGS) entry which is preliminary data.</text>
</comment>
<feature type="region of interest" description="Disordered" evidence="1">
    <location>
        <begin position="419"/>
        <end position="444"/>
    </location>
</feature>
<feature type="compositionally biased region" description="Gly residues" evidence="1">
    <location>
        <begin position="207"/>
        <end position="217"/>
    </location>
</feature>
<protein>
    <submittedName>
        <fullName evidence="2">Uncharacterized protein</fullName>
    </submittedName>
</protein>
<feature type="compositionally biased region" description="Basic residues" evidence="1">
    <location>
        <begin position="718"/>
        <end position="737"/>
    </location>
</feature>
<feature type="compositionally biased region" description="Basic residues" evidence="1">
    <location>
        <begin position="804"/>
        <end position="816"/>
    </location>
</feature>